<dbReference type="AlphaFoldDB" id="A0A841JV76"/>
<dbReference type="SUPFAM" id="SSF53187">
    <property type="entry name" value="Zn-dependent exopeptidases"/>
    <property type="match status" value="1"/>
</dbReference>
<evidence type="ECO:0000313" key="4">
    <source>
        <dbReference type="Proteomes" id="UP000538666"/>
    </source>
</evidence>
<dbReference type="EMBL" id="JACHEK010000006">
    <property type="protein sequence ID" value="MBB6145282.1"/>
    <property type="molecule type" value="Genomic_DNA"/>
</dbReference>
<dbReference type="Gene3D" id="3.40.630.10">
    <property type="entry name" value="Zn peptidases"/>
    <property type="match status" value="1"/>
</dbReference>
<dbReference type="Gene3D" id="3.30.70.360">
    <property type="match status" value="1"/>
</dbReference>
<evidence type="ECO:0000313" key="3">
    <source>
        <dbReference type="EMBL" id="MBB6145282.1"/>
    </source>
</evidence>
<reference evidence="3 4" key="1">
    <citation type="submission" date="2020-08" db="EMBL/GenBank/DDBJ databases">
        <title>Genomic Encyclopedia of Type Strains, Phase IV (KMG-IV): sequencing the most valuable type-strain genomes for metagenomic binning, comparative biology and taxonomic classification.</title>
        <authorList>
            <person name="Goeker M."/>
        </authorList>
    </citation>
    <scope>NUCLEOTIDE SEQUENCE [LARGE SCALE GENOMIC DNA]</scope>
    <source>
        <strain evidence="3 4">DSM 103733</strain>
    </source>
</reference>
<keyword evidence="2" id="KW-0862">Zinc</keyword>
<name>A0A841JV76_9BACT</name>
<proteinExistence type="predicted"/>
<dbReference type="Proteomes" id="UP000538666">
    <property type="component" value="Unassembled WGS sequence"/>
</dbReference>
<accession>A0A841JV76</accession>
<dbReference type="PANTHER" id="PTHR43808:SF25">
    <property type="entry name" value="PEPTIDASE M20 DIMERISATION DOMAIN-CONTAINING PROTEIN"/>
    <property type="match status" value="1"/>
</dbReference>
<dbReference type="GO" id="GO:0008777">
    <property type="term" value="F:acetylornithine deacetylase activity"/>
    <property type="evidence" value="ECO:0007669"/>
    <property type="project" value="UniProtKB-EC"/>
</dbReference>
<keyword evidence="4" id="KW-1185">Reference proteome</keyword>
<gene>
    <name evidence="3" type="ORF">HNQ77_003240</name>
</gene>
<dbReference type="Pfam" id="PF01546">
    <property type="entry name" value="Peptidase_M20"/>
    <property type="match status" value="1"/>
</dbReference>
<keyword evidence="1 3" id="KW-0378">Hydrolase</keyword>
<comment type="caution">
    <text evidence="3">The sequence shown here is derived from an EMBL/GenBank/DDBJ whole genome shotgun (WGS) entry which is preliminary data.</text>
</comment>
<dbReference type="RefSeq" id="WP_050061614.1">
    <property type="nucleotide sequence ID" value="NZ_JACHEK010000006.1"/>
</dbReference>
<protein>
    <submittedName>
        <fullName evidence="3">Acetylornithine deacetylase</fullName>
        <ecNumber evidence="3">3.5.1.16</ecNumber>
    </submittedName>
</protein>
<dbReference type="PROSITE" id="PS00758">
    <property type="entry name" value="ARGE_DAPE_CPG2_1"/>
    <property type="match status" value="1"/>
</dbReference>
<dbReference type="InterPro" id="IPR002933">
    <property type="entry name" value="Peptidase_M20"/>
</dbReference>
<sequence>MTSTAPADVQKLIRPLKSSIKRLLQELVRTNSVAILSGGDEMAAQRVLQGFFRDQGIRAELYDTAFITDSGFAQVRKNKSYVGRKNLSVRLQGSGRGKSLLLNGHIDTVPAGKGAWSRSPWSGQFSQGRIHGLGSFDMKAGLAANAAMVCALKRAGIKTGGDIFFESVVDEEWGGGGGTIAARLRGDTADACVIPEGTQLEIYRATRGGFVVDLVVDAGDPSGYFSTAEVVSPAMPIGRLLGWVAELAKKRSKLKSKSAYKKFADPVPVQVLAVESNRLDADVPLSVPSRATVRVYLQFLPEEDVDAIIASLRRQLETFCASDPFFAKYPVQWLPLIGGPLYGHEVASDHPWLQCMEQSAERVLGKTAITTAAPYPCDAGLIHRDFGIPTLLFGPCGAGAHNPDEYVEFDSVIKTAEVLLTAALSWANG</sequence>
<dbReference type="InterPro" id="IPR001261">
    <property type="entry name" value="ArgE/DapE_CS"/>
</dbReference>
<dbReference type="InterPro" id="IPR050072">
    <property type="entry name" value="Peptidase_M20A"/>
</dbReference>
<organism evidence="3 4">
    <name type="scientific">Silvibacterium bohemicum</name>
    <dbReference type="NCBI Taxonomy" id="1577686"/>
    <lineage>
        <taxon>Bacteria</taxon>
        <taxon>Pseudomonadati</taxon>
        <taxon>Acidobacteriota</taxon>
        <taxon>Terriglobia</taxon>
        <taxon>Terriglobales</taxon>
        <taxon>Acidobacteriaceae</taxon>
        <taxon>Silvibacterium</taxon>
    </lineage>
</organism>
<evidence type="ECO:0000256" key="2">
    <source>
        <dbReference type="ARBA" id="ARBA00022833"/>
    </source>
</evidence>
<dbReference type="EC" id="3.5.1.16" evidence="3"/>
<dbReference type="PANTHER" id="PTHR43808">
    <property type="entry name" value="ACETYLORNITHINE DEACETYLASE"/>
    <property type="match status" value="1"/>
</dbReference>
<evidence type="ECO:0000256" key="1">
    <source>
        <dbReference type="ARBA" id="ARBA00022801"/>
    </source>
</evidence>
<dbReference type="OrthoDB" id="9792335at2"/>